<evidence type="ECO:0000259" key="1">
    <source>
        <dbReference type="Pfam" id="PF07411"/>
    </source>
</evidence>
<dbReference type="InterPro" id="IPR010879">
    <property type="entry name" value="DUF1508"/>
</dbReference>
<protein>
    <recommendedName>
        <fullName evidence="1">DUF1508 domain-containing protein</fullName>
    </recommendedName>
</protein>
<comment type="caution">
    <text evidence="2">The sequence shown here is derived from an EMBL/GenBank/DDBJ whole genome shotgun (WGS) entry which is preliminary data.</text>
</comment>
<sequence length="97" mass="10016">MSGALVVVPPGVVQCGHTDSASHVRLGATMAGKFIVTRDTGGEYRFVLTTAAGEVVASSEPYKQKGSAMNGIDAVRRLAADAIVDDRTESATPTHAD</sequence>
<name>A0ABQ0UTD2_9MICO</name>
<organism evidence="2 3">
    <name type="scientific">Frigoribacterium faeni</name>
    <dbReference type="NCBI Taxonomy" id="145483"/>
    <lineage>
        <taxon>Bacteria</taxon>
        <taxon>Bacillati</taxon>
        <taxon>Actinomycetota</taxon>
        <taxon>Actinomycetes</taxon>
        <taxon>Micrococcales</taxon>
        <taxon>Microbacteriaceae</taxon>
        <taxon>Frigoribacterium</taxon>
    </lineage>
</organism>
<proteinExistence type="predicted"/>
<evidence type="ECO:0000313" key="2">
    <source>
        <dbReference type="EMBL" id="GEK84674.1"/>
    </source>
</evidence>
<keyword evidence="3" id="KW-1185">Reference proteome</keyword>
<dbReference type="EMBL" id="BJUV01000049">
    <property type="protein sequence ID" value="GEK84674.1"/>
    <property type="molecule type" value="Genomic_DNA"/>
</dbReference>
<dbReference type="SUPFAM" id="SSF160113">
    <property type="entry name" value="YegP-like"/>
    <property type="match status" value="1"/>
</dbReference>
<dbReference type="InterPro" id="IPR036913">
    <property type="entry name" value="YegP-like_sf"/>
</dbReference>
<dbReference type="Gene3D" id="2.30.29.80">
    <property type="match status" value="1"/>
</dbReference>
<dbReference type="PANTHER" id="PTHR40606">
    <property type="match status" value="1"/>
</dbReference>
<evidence type="ECO:0000313" key="3">
    <source>
        <dbReference type="Proteomes" id="UP000321154"/>
    </source>
</evidence>
<dbReference type="Proteomes" id="UP000321154">
    <property type="component" value="Unassembled WGS sequence"/>
</dbReference>
<accession>A0ABQ0UTD2</accession>
<dbReference type="PANTHER" id="PTHR40606:SF1">
    <property type="entry name" value="UPF0339 PROTEIN YEGP"/>
    <property type="match status" value="1"/>
</dbReference>
<dbReference type="Pfam" id="PF07411">
    <property type="entry name" value="DUF1508"/>
    <property type="match status" value="1"/>
</dbReference>
<reference evidence="2 3" key="1">
    <citation type="submission" date="2019-07" db="EMBL/GenBank/DDBJ databases">
        <title>Whole genome shotgun sequence of Frigoribacterium faeni NBRC 103066.</title>
        <authorList>
            <person name="Hosoyama A."/>
            <person name="Uohara A."/>
            <person name="Ohji S."/>
            <person name="Ichikawa N."/>
        </authorList>
    </citation>
    <scope>NUCLEOTIDE SEQUENCE [LARGE SCALE GENOMIC DNA]</scope>
    <source>
        <strain evidence="2 3">NBRC 103066</strain>
    </source>
</reference>
<gene>
    <name evidence="2" type="ORF">FFA01_29830</name>
</gene>
<feature type="domain" description="DUF1508" evidence="1">
    <location>
        <begin position="39"/>
        <end position="86"/>
    </location>
</feature>
<dbReference type="InterPro" id="IPR051141">
    <property type="entry name" value="UPF0339_domain"/>
</dbReference>